<organism evidence="1 2">
    <name type="scientific">Paragonimus westermani</name>
    <dbReference type="NCBI Taxonomy" id="34504"/>
    <lineage>
        <taxon>Eukaryota</taxon>
        <taxon>Metazoa</taxon>
        <taxon>Spiralia</taxon>
        <taxon>Lophotrochozoa</taxon>
        <taxon>Platyhelminthes</taxon>
        <taxon>Trematoda</taxon>
        <taxon>Digenea</taxon>
        <taxon>Plagiorchiida</taxon>
        <taxon>Troglotremata</taxon>
        <taxon>Troglotrematidae</taxon>
        <taxon>Paragonimus</taxon>
    </lineage>
</organism>
<accession>A0A5J4N752</accession>
<dbReference type="Proteomes" id="UP000324629">
    <property type="component" value="Unassembled WGS sequence"/>
</dbReference>
<sequence>MSSIFNRAVSRFAHFNRGEFRWMLTIDTVPLTTIGIDPVRQNIAQIISYWTNRLYRNYFLAHVMSDVSGASALSTKVVSVVSKRKTVTNLPVVCAWAPNDRSDVGIKDVPCSDLAALLRATRGSDIVVLARASVVLIPKILIAARPRSHRPFVKQTQITRASREADTLECGTVVPGVNKYWILEKSLDLLEARRNILHGSLYNSP</sequence>
<protein>
    <submittedName>
        <fullName evidence="1">Uncharacterized protein</fullName>
    </submittedName>
</protein>
<reference evidence="1 2" key="1">
    <citation type="journal article" date="2019" name="Gigascience">
        <title>Whole-genome sequence of the oriental lung fluke Paragonimus westermani.</title>
        <authorList>
            <person name="Oey H."/>
            <person name="Zakrzewski M."/>
            <person name="Narain K."/>
            <person name="Devi K.R."/>
            <person name="Agatsuma T."/>
            <person name="Nawaratna S."/>
            <person name="Gobert G.N."/>
            <person name="Jones M.K."/>
            <person name="Ragan M.A."/>
            <person name="McManus D.P."/>
            <person name="Krause L."/>
        </authorList>
    </citation>
    <scope>NUCLEOTIDE SEQUENCE [LARGE SCALE GENOMIC DNA]</scope>
    <source>
        <strain evidence="1 2">IND2009</strain>
    </source>
</reference>
<name>A0A5J4N752_9TREM</name>
<keyword evidence="2" id="KW-1185">Reference proteome</keyword>
<dbReference type="AlphaFoldDB" id="A0A5J4N752"/>
<proteinExistence type="predicted"/>
<gene>
    <name evidence="1" type="ORF">DEA37_0005093</name>
</gene>
<comment type="caution">
    <text evidence="1">The sequence shown here is derived from an EMBL/GenBank/DDBJ whole genome shotgun (WGS) entry which is preliminary data.</text>
</comment>
<evidence type="ECO:0000313" key="2">
    <source>
        <dbReference type="Proteomes" id="UP000324629"/>
    </source>
</evidence>
<evidence type="ECO:0000313" key="1">
    <source>
        <dbReference type="EMBL" id="KAA3671344.1"/>
    </source>
</evidence>
<dbReference type="EMBL" id="QNGE01006650">
    <property type="protein sequence ID" value="KAA3671344.1"/>
    <property type="molecule type" value="Genomic_DNA"/>
</dbReference>